<evidence type="ECO:0000256" key="6">
    <source>
        <dbReference type="ARBA" id="ARBA00034754"/>
    </source>
</evidence>
<dbReference type="PANTHER" id="PTHR34388">
    <property type="entry name" value="DNA POLYMERASE III SUBUNIT DELTA"/>
    <property type="match status" value="1"/>
</dbReference>
<evidence type="ECO:0000256" key="4">
    <source>
        <dbReference type="ARBA" id="ARBA00022705"/>
    </source>
</evidence>
<comment type="catalytic activity">
    <reaction evidence="7">
        <text>DNA(n) + a 2'-deoxyribonucleoside 5'-triphosphate = DNA(n+1) + diphosphate</text>
        <dbReference type="Rhea" id="RHEA:22508"/>
        <dbReference type="Rhea" id="RHEA-COMP:17339"/>
        <dbReference type="Rhea" id="RHEA-COMP:17340"/>
        <dbReference type="ChEBI" id="CHEBI:33019"/>
        <dbReference type="ChEBI" id="CHEBI:61560"/>
        <dbReference type="ChEBI" id="CHEBI:173112"/>
        <dbReference type="EC" id="2.7.7.7"/>
    </reaction>
</comment>
<dbReference type="NCBIfam" id="TIGR01128">
    <property type="entry name" value="holA"/>
    <property type="match status" value="1"/>
</dbReference>
<sequence>MKATQKNFAGQIARAAADATVFYFCGPDEAGAADAAARLSAHISAQQGPFERIELAGADLRRDSVRLADEARSVSLFGDKRQIHVRCSGDEAFDAVETLLASPIKGWPVFILATSATDKSRIAKLLADRPDALVTMFHPPDLRSVTLAVREMADPAGLHLTDELAERIARGAALDTRMARSEIEKLSLYLDASPESPRRADAAALDAIAAVSEDDGFMPLVNTVLAGDTTRLSAELSRIQELELNPVGLLLAFERRAAQLAQLSGRMRGRGDINAFLEQEMAARRVFFRDKPDLAHQLKRWRGRKLGRLIERLMVLHRQLLADNRNSELVLSQGLAEIARAAAR</sequence>
<protein>
    <recommendedName>
        <fullName evidence="1">DNA-directed DNA polymerase</fullName>
        <ecNumber evidence="1">2.7.7.7</ecNumber>
    </recommendedName>
</protein>
<evidence type="ECO:0000256" key="7">
    <source>
        <dbReference type="ARBA" id="ARBA00049244"/>
    </source>
</evidence>
<evidence type="ECO:0000256" key="2">
    <source>
        <dbReference type="ARBA" id="ARBA00022679"/>
    </source>
</evidence>
<gene>
    <name evidence="8" type="ORF">NSE01_14850</name>
</gene>
<evidence type="ECO:0000256" key="5">
    <source>
        <dbReference type="ARBA" id="ARBA00022932"/>
    </source>
</evidence>
<dbReference type="Proteomes" id="UP000321464">
    <property type="component" value="Unassembled WGS sequence"/>
</dbReference>
<reference evidence="8 9" key="1">
    <citation type="submission" date="2019-07" db="EMBL/GenBank/DDBJ databases">
        <title>Whole genome shotgun sequence of Novosphingobium sediminis NBRC 106119.</title>
        <authorList>
            <person name="Hosoyama A."/>
            <person name="Uohara A."/>
            <person name="Ohji S."/>
            <person name="Ichikawa N."/>
        </authorList>
    </citation>
    <scope>NUCLEOTIDE SEQUENCE [LARGE SCALE GENOMIC DNA]</scope>
    <source>
        <strain evidence="8 9">NBRC 106119</strain>
    </source>
</reference>
<evidence type="ECO:0000313" key="9">
    <source>
        <dbReference type="Proteomes" id="UP000321464"/>
    </source>
</evidence>
<comment type="caution">
    <text evidence="8">The sequence shown here is derived from an EMBL/GenBank/DDBJ whole genome shotgun (WGS) entry which is preliminary data.</text>
</comment>
<dbReference type="GO" id="GO:0003887">
    <property type="term" value="F:DNA-directed DNA polymerase activity"/>
    <property type="evidence" value="ECO:0007669"/>
    <property type="project" value="UniProtKB-KW"/>
</dbReference>
<dbReference type="EC" id="2.7.7.7" evidence="1"/>
<dbReference type="InterPro" id="IPR008921">
    <property type="entry name" value="DNA_pol3_clamp-load_cplx_C"/>
</dbReference>
<keyword evidence="5" id="KW-0239">DNA-directed DNA polymerase</keyword>
<dbReference type="InterPro" id="IPR027417">
    <property type="entry name" value="P-loop_NTPase"/>
</dbReference>
<comment type="similarity">
    <text evidence="6">Belongs to the DNA polymerase HolA subunit family.</text>
</comment>
<dbReference type="OrthoDB" id="9804983at2"/>
<evidence type="ECO:0000256" key="3">
    <source>
        <dbReference type="ARBA" id="ARBA00022695"/>
    </source>
</evidence>
<dbReference type="Gene3D" id="1.20.272.10">
    <property type="match status" value="1"/>
</dbReference>
<dbReference type="SUPFAM" id="SSF48019">
    <property type="entry name" value="post-AAA+ oligomerization domain-like"/>
    <property type="match status" value="1"/>
</dbReference>
<accession>A0A512AJ38</accession>
<dbReference type="RefSeq" id="WP_147159006.1">
    <property type="nucleotide sequence ID" value="NZ_BJYR01000010.1"/>
</dbReference>
<dbReference type="PANTHER" id="PTHR34388:SF1">
    <property type="entry name" value="DNA POLYMERASE III SUBUNIT DELTA"/>
    <property type="match status" value="1"/>
</dbReference>
<keyword evidence="2" id="KW-0808">Transferase</keyword>
<keyword evidence="3" id="KW-0548">Nucleotidyltransferase</keyword>
<evidence type="ECO:0000256" key="1">
    <source>
        <dbReference type="ARBA" id="ARBA00012417"/>
    </source>
</evidence>
<dbReference type="InterPro" id="IPR005790">
    <property type="entry name" value="DNA_polIII_delta"/>
</dbReference>
<keyword evidence="9" id="KW-1185">Reference proteome</keyword>
<dbReference type="EMBL" id="BJYR01000010">
    <property type="protein sequence ID" value="GEN99652.1"/>
    <property type="molecule type" value="Genomic_DNA"/>
</dbReference>
<evidence type="ECO:0000313" key="8">
    <source>
        <dbReference type="EMBL" id="GEN99652.1"/>
    </source>
</evidence>
<name>A0A512AJ38_9SPHN</name>
<organism evidence="8 9">
    <name type="scientific">Novosphingobium sediminis</name>
    <dbReference type="NCBI Taxonomy" id="707214"/>
    <lineage>
        <taxon>Bacteria</taxon>
        <taxon>Pseudomonadati</taxon>
        <taxon>Pseudomonadota</taxon>
        <taxon>Alphaproteobacteria</taxon>
        <taxon>Sphingomonadales</taxon>
        <taxon>Sphingomonadaceae</taxon>
        <taxon>Novosphingobium</taxon>
    </lineage>
</organism>
<dbReference type="SUPFAM" id="SSF52540">
    <property type="entry name" value="P-loop containing nucleoside triphosphate hydrolases"/>
    <property type="match status" value="1"/>
</dbReference>
<proteinExistence type="inferred from homology"/>
<dbReference type="GO" id="GO:0009360">
    <property type="term" value="C:DNA polymerase III complex"/>
    <property type="evidence" value="ECO:0007669"/>
    <property type="project" value="TreeGrafter"/>
</dbReference>
<dbReference type="GO" id="GO:0003677">
    <property type="term" value="F:DNA binding"/>
    <property type="evidence" value="ECO:0007669"/>
    <property type="project" value="InterPro"/>
</dbReference>
<dbReference type="AlphaFoldDB" id="A0A512AJ38"/>
<keyword evidence="4" id="KW-0235">DNA replication</keyword>
<dbReference type="GO" id="GO:0006261">
    <property type="term" value="P:DNA-templated DNA replication"/>
    <property type="evidence" value="ECO:0007669"/>
    <property type="project" value="TreeGrafter"/>
</dbReference>